<keyword evidence="7 12" id="KW-0132">Cell division</keyword>
<keyword evidence="11 12" id="KW-0131">Cell cycle</keyword>
<dbReference type="HOGENOM" id="CLU_073546_0_0_6"/>
<feature type="domain" description="ABC3 transporter permease C-terminal" evidence="14">
    <location>
        <begin position="184"/>
        <end position="307"/>
    </location>
</feature>
<keyword evidence="6 12" id="KW-0997">Cell inner membrane</keyword>
<dbReference type="Proteomes" id="UP000017640">
    <property type="component" value="Chromosome"/>
</dbReference>
<keyword evidence="5 12" id="KW-1003">Cell membrane</keyword>
<feature type="domain" description="FtsX extracellular" evidence="15">
    <location>
        <begin position="70"/>
        <end position="159"/>
    </location>
</feature>
<dbReference type="InterPro" id="IPR047590">
    <property type="entry name" value="FtsX_proteobact-type"/>
</dbReference>
<evidence type="ECO:0000256" key="10">
    <source>
        <dbReference type="ARBA" id="ARBA00023136"/>
    </source>
</evidence>
<dbReference type="InterPro" id="IPR040690">
    <property type="entry name" value="FtsX_ECD"/>
</dbReference>
<sequence>MRPVAAIKRWSQQHARAAISSLGRLRLKPAGSLMTGAAIGIALALPAAFLVAMDNLESVMEGWGGSPRASIFLDAPTDAQQQTETAEQIHQLEGIASVRLITPEEALAEYRDSSGLSDALTLLEDNPLPAVVVAELEAGGRRADIDQLVRQIRDIASVDTLRLDREWLQRLSAIIELGNRTTALVALLLGLTVVLVLFNTIRLDIENNRREIEITKLIGGTDGFIRRPFLYTGLWYGLAGGLMASLILAGVVMFLASPVDRLATLYGSGFRPTGAGLTGTLTLISGGGLLGLTGAWLAVGRHLTAIEPP</sequence>
<proteinExistence type="inferred from homology"/>
<comment type="similarity">
    <text evidence="2 12">Belongs to the ABC-4 integral membrane protein family. FtsX subfamily.</text>
</comment>
<organism evidence="16 17">
    <name type="scientific">Spiribacter curvatus</name>
    <dbReference type="NCBI Taxonomy" id="1335757"/>
    <lineage>
        <taxon>Bacteria</taxon>
        <taxon>Pseudomonadati</taxon>
        <taxon>Pseudomonadota</taxon>
        <taxon>Gammaproteobacteria</taxon>
        <taxon>Chromatiales</taxon>
        <taxon>Ectothiorhodospiraceae</taxon>
        <taxon>Spiribacter</taxon>
    </lineage>
</organism>
<evidence type="ECO:0000256" key="3">
    <source>
        <dbReference type="ARBA" id="ARBA00011160"/>
    </source>
</evidence>
<dbReference type="NCBIfam" id="TIGR00439">
    <property type="entry name" value="FtsX_Gneg"/>
    <property type="match status" value="1"/>
</dbReference>
<comment type="function">
    <text evidence="12">Part of the ABC transporter FtsEX involved in cellular division.</text>
</comment>
<dbReference type="Gene3D" id="3.30.70.3040">
    <property type="match status" value="1"/>
</dbReference>
<evidence type="ECO:0000256" key="6">
    <source>
        <dbReference type="ARBA" id="ARBA00022519"/>
    </source>
</evidence>
<dbReference type="InterPro" id="IPR004513">
    <property type="entry name" value="FtsX"/>
</dbReference>
<evidence type="ECO:0000256" key="5">
    <source>
        <dbReference type="ARBA" id="ARBA00022475"/>
    </source>
</evidence>
<dbReference type="PANTHER" id="PTHR47755">
    <property type="entry name" value="CELL DIVISION PROTEIN FTSX"/>
    <property type="match status" value="1"/>
</dbReference>
<keyword evidence="10 12" id="KW-0472">Membrane</keyword>
<feature type="transmembrane region" description="Helical" evidence="13">
    <location>
        <begin position="234"/>
        <end position="256"/>
    </location>
</feature>
<dbReference type="GO" id="GO:0005886">
    <property type="term" value="C:plasma membrane"/>
    <property type="evidence" value="ECO:0007669"/>
    <property type="project" value="UniProtKB-SubCell"/>
</dbReference>
<dbReference type="KEGG" id="spiu:SPICUR_01185"/>
<evidence type="ECO:0000256" key="11">
    <source>
        <dbReference type="ARBA" id="ARBA00023306"/>
    </source>
</evidence>
<gene>
    <name evidence="16" type="ORF">SPICUR_01185</name>
</gene>
<evidence type="ECO:0000259" key="15">
    <source>
        <dbReference type="Pfam" id="PF18075"/>
    </source>
</evidence>
<feature type="transmembrane region" description="Helical" evidence="13">
    <location>
        <begin position="181"/>
        <end position="201"/>
    </location>
</feature>
<name>U5T4K7_9GAMM</name>
<evidence type="ECO:0000256" key="8">
    <source>
        <dbReference type="ARBA" id="ARBA00022692"/>
    </source>
</evidence>
<feature type="transmembrane region" description="Helical" evidence="13">
    <location>
        <begin position="33"/>
        <end position="53"/>
    </location>
</feature>
<dbReference type="AlphaFoldDB" id="U5T4K7"/>
<dbReference type="PIRSF" id="PIRSF003097">
    <property type="entry name" value="FtsX"/>
    <property type="match status" value="1"/>
</dbReference>
<keyword evidence="9 13" id="KW-1133">Transmembrane helix</keyword>
<evidence type="ECO:0000256" key="9">
    <source>
        <dbReference type="ARBA" id="ARBA00022989"/>
    </source>
</evidence>
<dbReference type="GO" id="GO:0032153">
    <property type="term" value="C:cell division site"/>
    <property type="evidence" value="ECO:0007669"/>
    <property type="project" value="TreeGrafter"/>
</dbReference>
<evidence type="ECO:0000256" key="4">
    <source>
        <dbReference type="ARBA" id="ARBA00021907"/>
    </source>
</evidence>
<dbReference type="Pfam" id="PF02687">
    <property type="entry name" value="FtsX"/>
    <property type="match status" value="1"/>
</dbReference>
<evidence type="ECO:0000256" key="13">
    <source>
        <dbReference type="SAM" id="Phobius"/>
    </source>
</evidence>
<feature type="transmembrane region" description="Helical" evidence="13">
    <location>
        <begin position="276"/>
        <end position="299"/>
    </location>
</feature>
<dbReference type="eggNOG" id="COG2177">
    <property type="taxonomic scope" value="Bacteria"/>
</dbReference>
<evidence type="ECO:0000256" key="1">
    <source>
        <dbReference type="ARBA" id="ARBA00004429"/>
    </source>
</evidence>
<comment type="subcellular location">
    <subcellularLocation>
        <location evidence="1">Cell inner membrane</location>
        <topology evidence="1">Multi-pass membrane protein</topology>
    </subcellularLocation>
</comment>
<dbReference type="Pfam" id="PF18075">
    <property type="entry name" value="FtsX_ECD"/>
    <property type="match status" value="1"/>
</dbReference>
<evidence type="ECO:0000313" key="16">
    <source>
        <dbReference type="EMBL" id="AGY91258.1"/>
    </source>
</evidence>
<evidence type="ECO:0000313" key="17">
    <source>
        <dbReference type="Proteomes" id="UP000017640"/>
    </source>
</evidence>
<comment type="subunit">
    <text evidence="3">Forms a membrane-associated complex with FtsE.</text>
</comment>
<dbReference type="RefSeq" id="WP_023365201.1">
    <property type="nucleotide sequence ID" value="NC_022664.1"/>
</dbReference>
<protein>
    <recommendedName>
        <fullName evidence="4 12">Cell division protein FtsX</fullName>
    </recommendedName>
</protein>
<evidence type="ECO:0000259" key="14">
    <source>
        <dbReference type="Pfam" id="PF02687"/>
    </source>
</evidence>
<evidence type="ECO:0000256" key="7">
    <source>
        <dbReference type="ARBA" id="ARBA00022618"/>
    </source>
</evidence>
<reference evidence="16 17" key="1">
    <citation type="journal article" date="2013" name="BMC Genomics">
        <title>Genomes of "Spiribacter", a streamlined, successful halophilic bacterium.</title>
        <authorList>
            <person name="Lopez-Perez M."/>
            <person name="Ghai R."/>
            <person name="Leon M.J."/>
            <person name="Rodriguez-Olmos A."/>
            <person name="Copa-Patino J.L."/>
            <person name="Soliveri J."/>
            <person name="Sanchez-Porro C."/>
            <person name="Ventosa A."/>
            <person name="Rodriguez-Valera F."/>
        </authorList>
    </citation>
    <scope>NUCLEOTIDE SEQUENCE [LARGE SCALE GENOMIC DNA]</scope>
    <source>
        <strain evidence="16 17">UAH-SP71</strain>
    </source>
</reference>
<keyword evidence="17" id="KW-1185">Reference proteome</keyword>
<evidence type="ECO:0000256" key="12">
    <source>
        <dbReference type="PIRNR" id="PIRNR003097"/>
    </source>
</evidence>
<dbReference type="OrthoDB" id="9813411at2"/>
<dbReference type="PATRIC" id="fig|1335757.3.peg.233"/>
<dbReference type="GO" id="GO:0051301">
    <property type="term" value="P:cell division"/>
    <property type="evidence" value="ECO:0007669"/>
    <property type="project" value="UniProtKB-KW"/>
</dbReference>
<dbReference type="InterPro" id="IPR003838">
    <property type="entry name" value="ABC3_permease_C"/>
</dbReference>
<dbReference type="EMBL" id="CP005990">
    <property type="protein sequence ID" value="AGY91258.1"/>
    <property type="molecule type" value="Genomic_DNA"/>
</dbReference>
<keyword evidence="8 13" id="KW-0812">Transmembrane</keyword>
<dbReference type="STRING" id="1335757.SPICUR_01185"/>
<dbReference type="PANTHER" id="PTHR47755:SF1">
    <property type="entry name" value="CELL DIVISION PROTEIN FTSX"/>
    <property type="match status" value="1"/>
</dbReference>
<evidence type="ECO:0000256" key="2">
    <source>
        <dbReference type="ARBA" id="ARBA00007379"/>
    </source>
</evidence>
<accession>U5T4K7</accession>